<feature type="region of interest" description="Disordered" evidence="5">
    <location>
        <begin position="126"/>
        <end position="200"/>
    </location>
</feature>
<comment type="subcellular location">
    <subcellularLocation>
        <location evidence="1">Mitochondrion</location>
    </subcellularLocation>
</comment>
<feature type="domain" description="Prokaryotic-type class I peptide chain release factors" evidence="6">
    <location>
        <begin position="49"/>
        <end position="146"/>
    </location>
</feature>
<evidence type="ECO:0000313" key="8">
    <source>
        <dbReference type="Proteomes" id="UP001274830"/>
    </source>
</evidence>
<dbReference type="InterPro" id="IPR052405">
    <property type="entry name" value="Mito_Transl_Release_Factor"/>
</dbReference>
<evidence type="ECO:0000256" key="1">
    <source>
        <dbReference type="ARBA" id="ARBA00004173"/>
    </source>
</evidence>
<dbReference type="GO" id="GO:0032543">
    <property type="term" value="P:mitochondrial translation"/>
    <property type="evidence" value="ECO:0007669"/>
    <property type="project" value="UniProtKB-ARBA"/>
</dbReference>
<dbReference type="InterPro" id="IPR000352">
    <property type="entry name" value="Pep_chain_release_fac_I"/>
</dbReference>
<dbReference type="PANTHER" id="PTHR46203:SF1">
    <property type="entry name" value="MITOCHONDRIAL TRANSLATION RELEASE FACTOR IN RESCUE"/>
    <property type="match status" value="1"/>
</dbReference>
<protein>
    <recommendedName>
        <fullName evidence="6">Prokaryotic-type class I peptide chain release factors domain-containing protein</fullName>
    </recommendedName>
</protein>
<comment type="caution">
    <text evidence="7">The sequence shown here is derived from an EMBL/GenBank/DDBJ whole genome shotgun (WGS) entry which is preliminary data.</text>
</comment>
<dbReference type="SUPFAM" id="SSF75620">
    <property type="entry name" value="Release factor"/>
    <property type="match status" value="1"/>
</dbReference>
<evidence type="ECO:0000259" key="6">
    <source>
        <dbReference type="Pfam" id="PF00472"/>
    </source>
</evidence>
<feature type="compositionally biased region" description="Basic and acidic residues" evidence="5">
    <location>
        <begin position="128"/>
        <end position="138"/>
    </location>
</feature>
<evidence type="ECO:0000256" key="5">
    <source>
        <dbReference type="SAM" id="MobiDB-lite"/>
    </source>
</evidence>
<dbReference type="PANTHER" id="PTHR46203">
    <property type="entry name" value="PROBABLE PEPTIDE CHAIN RELEASE FACTOR C12ORF65"/>
    <property type="match status" value="1"/>
</dbReference>
<dbReference type="AlphaFoldDB" id="A0AAE0TPS0"/>
<feature type="compositionally biased region" description="Basic and acidic residues" evidence="5">
    <location>
        <begin position="146"/>
        <end position="158"/>
    </location>
</feature>
<sequence>MTEIAYVARMLLRRLWTSHNALTQTHTQHTRHLTSTHTHLEKALPPRPKILDSEIQESFLKGSGPGGQKINKTSSAVQIKHLPTGIVVKSQDTRSREHNRKLARNLLAEKLDQMEKGEGSRMAIKGARMREKKASADKKARRKYRKLGEGKAGGKEGSGDEGMVGVESGAGDEAMDGEDVDGQAGRAQELPPKTKVPSPG</sequence>
<organism evidence="7 8">
    <name type="scientific">Recurvomyces mirabilis</name>
    <dbReference type="NCBI Taxonomy" id="574656"/>
    <lineage>
        <taxon>Eukaryota</taxon>
        <taxon>Fungi</taxon>
        <taxon>Dikarya</taxon>
        <taxon>Ascomycota</taxon>
        <taxon>Pezizomycotina</taxon>
        <taxon>Dothideomycetes</taxon>
        <taxon>Dothideomycetidae</taxon>
        <taxon>Mycosphaerellales</taxon>
        <taxon>Teratosphaeriaceae</taxon>
        <taxon>Recurvomyces</taxon>
    </lineage>
</organism>
<evidence type="ECO:0000256" key="2">
    <source>
        <dbReference type="ARBA" id="ARBA00010835"/>
    </source>
</evidence>
<dbReference type="GO" id="GO:0003747">
    <property type="term" value="F:translation release factor activity"/>
    <property type="evidence" value="ECO:0007669"/>
    <property type="project" value="InterPro"/>
</dbReference>
<reference evidence="7" key="1">
    <citation type="submission" date="2023-07" db="EMBL/GenBank/DDBJ databases">
        <title>Black Yeasts Isolated from many extreme environments.</title>
        <authorList>
            <person name="Coleine C."/>
            <person name="Stajich J.E."/>
            <person name="Selbmann L."/>
        </authorList>
    </citation>
    <scope>NUCLEOTIDE SEQUENCE</scope>
    <source>
        <strain evidence="7">CCFEE 5485</strain>
    </source>
</reference>
<keyword evidence="3" id="KW-0809">Transit peptide</keyword>
<evidence type="ECO:0000256" key="3">
    <source>
        <dbReference type="ARBA" id="ARBA00022946"/>
    </source>
</evidence>
<dbReference type="GO" id="GO:0005739">
    <property type="term" value="C:mitochondrion"/>
    <property type="evidence" value="ECO:0007669"/>
    <property type="project" value="UniProtKB-SubCell"/>
</dbReference>
<dbReference type="Pfam" id="PF00472">
    <property type="entry name" value="RF-1"/>
    <property type="match status" value="1"/>
</dbReference>
<comment type="similarity">
    <text evidence="2">Belongs to the prokaryotic/mitochondrial release factor family.</text>
</comment>
<dbReference type="Gene3D" id="3.30.160.20">
    <property type="match status" value="1"/>
</dbReference>
<dbReference type="FunFam" id="3.30.160.20:FF:000065">
    <property type="entry name" value="Peptidyl-tRNA hydrolase domain protein"/>
    <property type="match status" value="1"/>
</dbReference>
<name>A0AAE0TPS0_9PEZI</name>
<dbReference type="EMBL" id="JAUTXT010000049">
    <property type="protein sequence ID" value="KAK3670925.1"/>
    <property type="molecule type" value="Genomic_DNA"/>
</dbReference>
<gene>
    <name evidence="7" type="ORF">LTR78_009203</name>
</gene>
<keyword evidence="8" id="KW-1185">Reference proteome</keyword>
<dbReference type="Proteomes" id="UP001274830">
    <property type="component" value="Unassembled WGS sequence"/>
</dbReference>
<keyword evidence="4" id="KW-0496">Mitochondrion</keyword>
<proteinExistence type="inferred from homology"/>
<dbReference type="InterPro" id="IPR045853">
    <property type="entry name" value="Pep_chain_release_fac_I_sf"/>
</dbReference>
<accession>A0AAE0TPS0</accession>
<evidence type="ECO:0000256" key="4">
    <source>
        <dbReference type="ARBA" id="ARBA00023128"/>
    </source>
</evidence>
<evidence type="ECO:0000313" key="7">
    <source>
        <dbReference type="EMBL" id="KAK3670925.1"/>
    </source>
</evidence>